<evidence type="ECO:0000313" key="4">
    <source>
        <dbReference type="Proteomes" id="UP000789396"/>
    </source>
</evidence>
<feature type="region of interest" description="Disordered" evidence="1">
    <location>
        <begin position="54"/>
        <end position="82"/>
    </location>
</feature>
<protein>
    <submittedName>
        <fullName evidence="3">15394_t:CDS:1</fullName>
    </submittedName>
</protein>
<comment type="caution">
    <text evidence="3">The sequence shown here is derived from an EMBL/GenBank/DDBJ whole genome shotgun (WGS) entry which is preliminary data.</text>
</comment>
<dbReference type="AlphaFoldDB" id="A0A9N9E6Z3"/>
<organism evidence="3 4">
    <name type="scientific">Racocetra fulgida</name>
    <dbReference type="NCBI Taxonomy" id="60492"/>
    <lineage>
        <taxon>Eukaryota</taxon>
        <taxon>Fungi</taxon>
        <taxon>Fungi incertae sedis</taxon>
        <taxon>Mucoromycota</taxon>
        <taxon>Glomeromycotina</taxon>
        <taxon>Glomeromycetes</taxon>
        <taxon>Diversisporales</taxon>
        <taxon>Gigasporaceae</taxon>
        <taxon>Racocetra</taxon>
    </lineage>
</organism>
<dbReference type="OrthoDB" id="2442312at2759"/>
<sequence>MQFFKIFVFVALFAVAFVAAAPLDKRQAVRTTTTAQPTATDGSRVAAASPKCDDATVLSDSEPVSSVDGKTCTYNSVPPDQQ</sequence>
<accession>A0A9N9E6Z3</accession>
<gene>
    <name evidence="3" type="ORF">RFULGI_LOCUS8901</name>
</gene>
<evidence type="ECO:0000313" key="3">
    <source>
        <dbReference type="EMBL" id="CAG8662424.1"/>
    </source>
</evidence>
<keyword evidence="4" id="KW-1185">Reference proteome</keyword>
<dbReference type="EMBL" id="CAJVPZ010015005">
    <property type="protein sequence ID" value="CAG8662424.1"/>
    <property type="molecule type" value="Genomic_DNA"/>
</dbReference>
<name>A0A9N9E6Z3_9GLOM</name>
<feature type="non-terminal residue" evidence="3">
    <location>
        <position position="82"/>
    </location>
</feature>
<evidence type="ECO:0000256" key="2">
    <source>
        <dbReference type="SAM" id="SignalP"/>
    </source>
</evidence>
<keyword evidence="2" id="KW-0732">Signal</keyword>
<feature type="signal peptide" evidence="2">
    <location>
        <begin position="1"/>
        <end position="20"/>
    </location>
</feature>
<feature type="compositionally biased region" description="Polar residues" evidence="1">
    <location>
        <begin position="72"/>
        <end position="82"/>
    </location>
</feature>
<feature type="chain" id="PRO_5040498501" evidence="2">
    <location>
        <begin position="21"/>
        <end position="82"/>
    </location>
</feature>
<evidence type="ECO:0000256" key="1">
    <source>
        <dbReference type="SAM" id="MobiDB-lite"/>
    </source>
</evidence>
<reference evidence="3" key="1">
    <citation type="submission" date="2021-06" db="EMBL/GenBank/DDBJ databases">
        <authorList>
            <person name="Kallberg Y."/>
            <person name="Tangrot J."/>
            <person name="Rosling A."/>
        </authorList>
    </citation>
    <scope>NUCLEOTIDE SEQUENCE</scope>
    <source>
        <strain evidence="3">IN212</strain>
    </source>
</reference>
<dbReference type="Proteomes" id="UP000789396">
    <property type="component" value="Unassembled WGS sequence"/>
</dbReference>
<proteinExistence type="predicted"/>